<feature type="compositionally biased region" description="Basic and acidic residues" evidence="1">
    <location>
        <begin position="1"/>
        <end position="25"/>
    </location>
</feature>
<feature type="region of interest" description="Disordered" evidence="1">
    <location>
        <begin position="1"/>
        <end position="29"/>
    </location>
</feature>
<comment type="caution">
    <text evidence="2">The sequence shown here is derived from an EMBL/GenBank/DDBJ whole genome shotgun (WGS) entry which is preliminary data.</text>
</comment>
<evidence type="ECO:0008006" key="4">
    <source>
        <dbReference type="Google" id="ProtNLM"/>
    </source>
</evidence>
<evidence type="ECO:0000313" key="2">
    <source>
        <dbReference type="EMBL" id="GAA0482697.1"/>
    </source>
</evidence>
<dbReference type="EMBL" id="BAAABY010000039">
    <property type="protein sequence ID" value="GAA0482697.1"/>
    <property type="molecule type" value="Genomic_DNA"/>
</dbReference>
<reference evidence="2 3" key="1">
    <citation type="journal article" date="2019" name="Int. J. Syst. Evol. Microbiol.">
        <title>The Global Catalogue of Microorganisms (GCM) 10K type strain sequencing project: providing services to taxonomists for standard genome sequencing and annotation.</title>
        <authorList>
            <consortium name="The Broad Institute Genomics Platform"/>
            <consortium name="The Broad Institute Genome Sequencing Center for Infectious Disease"/>
            <person name="Wu L."/>
            <person name="Ma J."/>
        </authorList>
    </citation>
    <scope>NUCLEOTIDE SEQUENCE [LARGE SCALE GENOMIC DNA]</scope>
    <source>
        <strain evidence="2 3">JCM 4805</strain>
    </source>
</reference>
<dbReference type="RefSeq" id="WP_346097876.1">
    <property type="nucleotide sequence ID" value="NZ_BAAABY010000039.1"/>
</dbReference>
<gene>
    <name evidence="2" type="ORF">GCM10010361_54460</name>
</gene>
<sequence>MLIRIGDEEAARRAEEATNLHDPWHPKHNPGGLDLQVCPVCGYETFSADQEDEHGMGIGVGQCLVCHYVRGAEKAAQEAEAQIFATRWAD</sequence>
<dbReference type="Proteomes" id="UP001500909">
    <property type="component" value="Unassembled WGS sequence"/>
</dbReference>
<proteinExistence type="predicted"/>
<name>A0ABN1AS16_9ACTN</name>
<keyword evidence="3" id="KW-1185">Reference proteome</keyword>
<organism evidence="2 3">
    <name type="scientific">Streptomyces olivaceiscleroticus</name>
    <dbReference type="NCBI Taxonomy" id="68245"/>
    <lineage>
        <taxon>Bacteria</taxon>
        <taxon>Bacillati</taxon>
        <taxon>Actinomycetota</taxon>
        <taxon>Actinomycetes</taxon>
        <taxon>Kitasatosporales</taxon>
        <taxon>Streptomycetaceae</taxon>
        <taxon>Streptomyces</taxon>
    </lineage>
</organism>
<accession>A0ABN1AS16</accession>
<evidence type="ECO:0000256" key="1">
    <source>
        <dbReference type="SAM" id="MobiDB-lite"/>
    </source>
</evidence>
<protein>
    <recommendedName>
        <fullName evidence="4">Restriction alleviation protein, Lar family</fullName>
    </recommendedName>
</protein>
<evidence type="ECO:0000313" key="3">
    <source>
        <dbReference type="Proteomes" id="UP001500909"/>
    </source>
</evidence>